<dbReference type="InterPro" id="IPR029751">
    <property type="entry name" value="Ribosomal_L25_dom"/>
</dbReference>
<dbReference type="EMBL" id="CP016539">
    <property type="protein sequence ID" value="ANU20861.1"/>
    <property type="molecule type" value="Genomic_DNA"/>
</dbReference>
<dbReference type="PANTHER" id="PTHR33284">
    <property type="entry name" value="RIBOSOMAL PROTEIN L25/GLN-TRNA SYNTHETASE, ANTI-CODON-BINDING DOMAIN-CONTAINING PROTEIN"/>
    <property type="match status" value="1"/>
</dbReference>
<dbReference type="Proteomes" id="UP000092650">
    <property type="component" value="Chromosome"/>
</dbReference>
<keyword evidence="2 5" id="KW-0694">RNA-binding</keyword>
<evidence type="ECO:0000256" key="6">
    <source>
        <dbReference type="SAM" id="MobiDB-lite"/>
    </source>
</evidence>
<dbReference type="Pfam" id="PF14693">
    <property type="entry name" value="Ribosomal_TL5_C"/>
    <property type="match status" value="1"/>
</dbReference>
<dbReference type="InterPro" id="IPR020930">
    <property type="entry name" value="Ribosomal_uL5_bac-type"/>
</dbReference>
<comment type="subunit">
    <text evidence="5">Part of the 50S ribosomal subunit; part of the 5S rRNA/L5/L18/L25 subcomplex. Contacts the 5S rRNA. Binds to the 5S rRNA independently of L5 and L18.</text>
</comment>
<evidence type="ECO:0000256" key="2">
    <source>
        <dbReference type="ARBA" id="ARBA00022884"/>
    </source>
</evidence>
<dbReference type="OrthoDB" id="9790002at2"/>
<dbReference type="GO" id="GO:0003735">
    <property type="term" value="F:structural constituent of ribosome"/>
    <property type="evidence" value="ECO:0007669"/>
    <property type="project" value="InterPro"/>
</dbReference>
<feature type="region of interest" description="Disordered" evidence="6">
    <location>
        <begin position="1"/>
        <end position="22"/>
    </location>
</feature>
<dbReference type="InterPro" id="IPR037121">
    <property type="entry name" value="Ribosomal_bL25_C"/>
</dbReference>
<dbReference type="Gene3D" id="2.40.240.10">
    <property type="entry name" value="Ribosomal Protein L25, Chain P"/>
    <property type="match status" value="1"/>
</dbReference>
<dbReference type="RefSeq" id="WP_068871246.1">
    <property type="nucleotide sequence ID" value="NZ_CP016539.2"/>
</dbReference>
<name>A0A1C7EAZ9_9BACL</name>
<dbReference type="HAMAP" id="MF_01334">
    <property type="entry name" value="Ribosomal_bL25_CTC"/>
    <property type="match status" value="1"/>
</dbReference>
<dbReference type="PANTHER" id="PTHR33284:SF1">
    <property type="entry name" value="RIBOSOMAL PROTEIN L25_GLN-TRNA SYNTHETASE, ANTI-CODON-BINDING DOMAIN-CONTAINING PROTEIN"/>
    <property type="match status" value="1"/>
</dbReference>
<evidence type="ECO:0000313" key="9">
    <source>
        <dbReference type="EMBL" id="ANU20861.1"/>
    </source>
</evidence>
<dbReference type="InterPro" id="IPR020056">
    <property type="entry name" value="Rbsml_bL25/Gln-tRNA_synth_N"/>
</dbReference>
<sequence length="223" mass="24298">MATKMTAAKRETGKPHSALTELRGEGNVPGVVYGYKMETTPITVSEIDLIKTLRESGRNGVISLDVDGKSTNVVLSDYQMDSLKGSFKHVDFLAINMSEEIDVDATVHLIGESPGEKEGGVVMQPNREVHIRVKPSDIPDSVDVDVSELAIGDSLSVSDIRDKFSFEILNDDDFLLVSVTAPRTEEELEELETADEGEGEPEVIGDKEEEAAGEEKTDGEEKE</sequence>
<feature type="domain" description="Large ribosomal subunit protein bL25 beta" evidence="8">
    <location>
        <begin position="100"/>
        <end position="183"/>
    </location>
</feature>
<dbReference type="AlphaFoldDB" id="A0A1C7EAZ9"/>
<evidence type="ECO:0000259" key="8">
    <source>
        <dbReference type="Pfam" id="PF14693"/>
    </source>
</evidence>
<evidence type="ECO:0000256" key="3">
    <source>
        <dbReference type="ARBA" id="ARBA00022980"/>
    </source>
</evidence>
<evidence type="ECO:0000256" key="1">
    <source>
        <dbReference type="ARBA" id="ARBA00022730"/>
    </source>
</evidence>
<organism evidence="9 10">
    <name type="scientific">Planococcus plakortidis</name>
    <dbReference type="NCBI Taxonomy" id="1038856"/>
    <lineage>
        <taxon>Bacteria</taxon>
        <taxon>Bacillati</taxon>
        <taxon>Bacillota</taxon>
        <taxon>Bacilli</taxon>
        <taxon>Bacillales</taxon>
        <taxon>Caryophanaceae</taxon>
        <taxon>Planococcus</taxon>
    </lineage>
</organism>
<dbReference type="NCBIfam" id="TIGR00731">
    <property type="entry name" value="bL25_bact_ctc"/>
    <property type="match status" value="1"/>
</dbReference>
<reference evidence="9" key="1">
    <citation type="submission" date="2016-10" db="EMBL/GenBank/DDBJ databases">
        <authorList>
            <person name="See-Too W.S."/>
        </authorList>
    </citation>
    <scope>NUCLEOTIDE SEQUENCE [LARGE SCALE GENOMIC DNA]</scope>
    <source>
        <strain evidence="9">DSM 23997</strain>
    </source>
</reference>
<comment type="function">
    <text evidence="5">This is one of the proteins that binds to the 5S RNA in the ribosome where it forms part of the central protuberance.</text>
</comment>
<dbReference type="GO" id="GO:0008097">
    <property type="term" value="F:5S rRNA binding"/>
    <property type="evidence" value="ECO:0007669"/>
    <property type="project" value="InterPro"/>
</dbReference>
<dbReference type="STRING" id="1038856.BBI15_11925"/>
<feature type="domain" description="Large ribosomal subunit protein bL25 L25" evidence="7">
    <location>
        <begin position="6"/>
        <end position="92"/>
    </location>
</feature>
<evidence type="ECO:0000256" key="5">
    <source>
        <dbReference type="HAMAP-Rule" id="MF_01334"/>
    </source>
</evidence>
<evidence type="ECO:0000313" key="10">
    <source>
        <dbReference type="Proteomes" id="UP000092650"/>
    </source>
</evidence>
<evidence type="ECO:0000256" key="4">
    <source>
        <dbReference type="ARBA" id="ARBA00023274"/>
    </source>
</evidence>
<dbReference type="KEGG" id="ppla:BBI15_11925"/>
<evidence type="ECO:0000259" key="7">
    <source>
        <dbReference type="Pfam" id="PF01386"/>
    </source>
</evidence>
<accession>A0A1C7EAZ9</accession>
<dbReference type="CDD" id="cd00495">
    <property type="entry name" value="Ribosomal_L25_TL5_CTC"/>
    <property type="match status" value="1"/>
</dbReference>
<dbReference type="InterPro" id="IPR001021">
    <property type="entry name" value="Ribosomal_bL25_long"/>
</dbReference>
<dbReference type="Pfam" id="PF01386">
    <property type="entry name" value="Ribosomal_L25p"/>
    <property type="match status" value="1"/>
</dbReference>
<keyword evidence="3 5" id="KW-0689">Ribosomal protein</keyword>
<keyword evidence="4 5" id="KW-0687">Ribonucleoprotein</keyword>
<comment type="similarity">
    <text evidence="5">Belongs to the bacterial ribosomal protein bL25 family. CTC subfamily.</text>
</comment>
<feature type="compositionally biased region" description="Acidic residues" evidence="6">
    <location>
        <begin position="186"/>
        <end position="212"/>
    </location>
</feature>
<protein>
    <recommendedName>
        <fullName evidence="5">Large ribosomal subunit protein bL25</fullName>
    </recommendedName>
    <alternativeName>
        <fullName evidence="5">General stress protein CTC</fullName>
    </alternativeName>
</protein>
<proteinExistence type="inferred from homology"/>
<dbReference type="InterPro" id="IPR020057">
    <property type="entry name" value="Ribosomal_bL25_b-dom"/>
</dbReference>
<dbReference type="NCBIfam" id="NF004133">
    <property type="entry name" value="PRK05618.2-4"/>
    <property type="match status" value="1"/>
</dbReference>
<gene>
    <name evidence="5" type="primary">rplY</name>
    <name evidence="5" type="synonym">ctc</name>
    <name evidence="9" type="ORF">BBI15_11925</name>
</gene>
<dbReference type="Gene3D" id="2.170.120.20">
    <property type="entry name" value="Ribosomal protein L25, beta domain"/>
    <property type="match status" value="1"/>
</dbReference>
<dbReference type="GO" id="GO:0006412">
    <property type="term" value="P:translation"/>
    <property type="evidence" value="ECO:0007669"/>
    <property type="project" value="UniProtKB-UniRule"/>
</dbReference>
<feature type="region of interest" description="Disordered" evidence="6">
    <location>
        <begin position="185"/>
        <end position="223"/>
    </location>
</feature>
<dbReference type="InterPro" id="IPR011035">
    <property type="entry name" value="Ribosomal_bL25/Gln-tRNA_synth"/>
</dbReference>
<dbReference type="SUPFAM" id="SSF50715">
    <property type="entry name" value="Ribosomal protein L25-like"/>
    <property type="match status" value="1"/>
</dbReference>
<keyword evidence="1 5" id="KW-0699">rRNA-binding</keyword>
<feature type="compositionally biased region" description="Basic and acidic residues" evidence="6">
    <location>
        <begin position="213"/>
        <end position="223"/>
    </location>
</feature>
<keyword evidence="10" id="KW-1185">Reference proteome</keyword>
<dbReference type="GO" id="GO:0022625">
    <property type="term" value="C:cytosolic large ribosomal subunit"/>
    <property type="evidence" value="ECO:0007669"/>
    <property type="project" value="TreeGrafter"/>
</dbReference>